<dbReference type="EMBL" id="DROM01000045">
    <property type="protein sequence ID" value="HHH12738.1"/>
    <property type="molecule type" value="Genomic_DNA"/>
</dbReference>
<feature type="transmembrane region" description="Helical" evidence="1">
    <location>
        <begin position="12"/>
        <end position="31"/>
    </location>
</feature>
<evidence type="ECO:0000256" key="1">
    <source>
        <dbReference type="SAM" id="Phobius"/>
    </source>
</evidence>
<dbReference type="InterPro" id="IPR032314">
    <property type="entry name" value="DUF4845"/>
</dbReference>
<evidence type="ECO:0000313" key="2">
    <source>
        <dbReference type="EMBL" id="HHH12738.1"/>
    </source>
</evidence>
<gene>
    <name evidence="2" type="ORF">ENJ98_00715</name>
</gene>
<dbReference type="AlphaFoldDB" id="A0A7C5MU87"/>
<comment type="caution">
    <text evidence="2">The sequence shown here is derived from an EMBL/GenBank/DDBJ whole genome shotgun (WGS) entry which is preliminary data.</text>
</comment>
<protein>
    <submittedName>
        <fullName evidence="2">DUF4845 domain-containing protein</fullName>
    </submittedName>
</protein>
<name>A0A7C5MU87_9GAMM</name>
<accession>A0A7C5MU87</accession>
<reference evidence="2" key="1">
    <citation type="journal article" date="2020" name="mSystems">
        <title>Genome- and Community-Level Interaction Insights into Carbon Utilization and Element Cycling Functions of Hydrothermarchaeota in Hydrothermal Sediment.</title>
        <authorList>
            <person name="Zhou Z."/>
            <person name="Liu Y."/>
            <person name="Xu W."/>
            <person name="Pan J."/>
            <person name="Luo Z.H."/>
            <person name="Li M."/>
        </authorList>
    </citation>
    <scope>NUCLEOTIDE SEQUENCE [LARGE SCALE GENOMIC DNA]</scope>
    <source>
        <strain evidence="2">HyVt-535</strain>
    </source>
</reference>
<organism evidence="2">
    <name type="scientific">Thiolapillus brandeum</name>
    <dbReference type="NCBI Taxonomy" id="1076588"/>
    <lineage>
        <taxon>Bacteria</taxon>
        <taxon>Pseudomonadati</taxon>
        <taxon>Pseudomonadota</taxon>
        <taxon>Gammaproteobacteria</taxon>
        <taxon>Chromatiales</taxon>
        <taxon>Sedimenticolaceae</taxon>
        <taxon>Thiolapillus</taxon>
    </lineage>
</organism>
<keyword evidence="1" id="KW-1133">Transmembrane helix</keyword>
<dbReference type="Pfam" id="PF16137">
    <property type="entry name" value="DUF4845"/>
    <property type="match status" value="1"/>
</dbReference>
<keyword evidence="1" id="KW-0812">Transmembrane</keyword>
<sequence length="126" mass="14641">MGYRPKRQQGIGITGWMFIIAVALFFALLGMKMVPKYLQYYSIVQIMESIAQDPTLAEATTRDLKKAFYRRININGVYDFPKKGFTIDRSRGEGAVMRVDYEVREPMVGNVDVVMHFRKEVRLPRK</sequence>
<keyword evidence="1" id="KW-0472">Membrane</keyword>
<proteinExistence type="predicted"/>
<dbReference type="Proteomes" id="UP000886100">
    <property type="component" value="Unassembled WGS sequence"/>
</dbReference>